<dbReference type="GO" id="GO:0006508">
    <property type="term" value="P:proteolysis"/>
    <property type="evidence" value="ECO:0007669"/>
    <property type="project" value="UniProtKB-KW"/>
</dbReference>
<proteinExistence type="predicted"/>
<feature type="domain" description="Membrane protein NfeD2 N-terminal transmembrane" evidence="2">
    <location>
        <begin position="1"/>
        <end position="96"/>
    </location>
</feature>
<evidence type="ECO:0000313" key="4">
    <source>
        <dbReference type="Proteomes" id="UP000092024"/>
    </source>
</evidence>
<dbReference type="GO" id="GO:0008233">
    <property type="term" value="F:peptidase activity"/>
    <property type="evidence" value="ECO:0007669"/>
    <property type="project" value="UniProtKB-KW"/>
</dbReference>
<dbReference type="InterPro" id="IPR058653">
    <property type="entry name" value="NfeD2_TM"/>
</dbReference>
<gene>
    <name evidence="3" type="ORF">A7K91_04790</name>
</gene>
<organism evidence="3 4">
    <name type="scientific">Paenibacillus oryzae</name>
    <dbReference type="NCBI Taxonomy" id="1844972"/>
    <lineage>
        <taxon>Bacteria</taxon>
        <taxon>Bacillati</taxon>
        <taxon>Bacillota</taxon>
        <taxon>Bacilli</taxon>
        <taxon>Bacillales</taxon>
        <taxon>Paenibacillaceae</taxon>
        <taxon>Paenibacillus</taxon>
    </lineage>
</organism>
<dbReference type="EMBL" id="LYPA01000064">
    <property type="protein sequence ID" value="OBR64900.1"/>
    <property type="molecule type" value="Genomic_DNA"/>
</dbReference>
<feature type="transmembrane region" description="Helical" evidence="1">
    <location>
        <begin position="63"/>
        <end position="88"/>
    </location>
</feature>
<keyword evidence="3" id="KW-0645">Protease</keyword>
<keyword evidence="4" id="KW-1185">Reference proteome</keyword>
<dbReference type="Pfam" id="PF25842">
    <property type="entry name" value="NfeD_TM"/>
    <property type="match status" value="1"/>
</dbReference>
<feature type="transmembrane region" description="Helical" evidence="1">
    <location>
        <begin position="6"/>
        <end position="25"/>
    </location>
</feature>
<evidence type="ECO:0000313" key="3">
    <source>
        <dbReference type="EMBL" id="OBR64900.1"/>
    </source>
</evidence>
<dbReference type="RefSeq" id="WP_068684053.1">
    <property type="nucleotide sequence ID" value="NZ_LYPA01000064.1"/>
</dbReference>
<dbReference type="STRING" id="1844972.A7K91_04790"/>
<keyword evidence="1" id="KW-0812">Transmembrane</keyword>
<keyword evidence="1" id="KW-1133">Transmembrane helix</keyword>
<feature type="transmembrane region" description="Helical" evidence="1">
    <location>
        <begin position="37"/>
        <end position="57"/>
    </location>
</feature>
<keyword evidence="3" id="KW-0378">Hydrolase</keyword>
<sequence length="170" mass="17784">MEGLYMACLIGGVVYALVSVIFGDLLDGIFDFLSLDFLQPMTLVGGITVFGGAGVMLSRYTSLGAWPVGLISLLIAVVAGIAVFFLYVKPMENSENSIGFTMQSLSGALGDVTVPIPAAGYGEVLVKVGAGHTNQIAASFDNKEIPSSARVVVVEVKDSVLYVSEIDLNV</sequence>
<evidence type="ECO:0000256" key="1">
    <source>
        <dbReference type="SAM" id="Phobius"/>
    </source>
</evidence>
<dbReference type="AlphaFoldDB" id="A0A1A5YHM4"/>
<comment type="caution">
    <text evidence="3">The sequence shown here is derived from an EMBL/GenBank/DDBJ whole genome shotgun (WGS) entry which is preliminary data.</text>
</comment>
<keyword evidence="1" id="KW-0472">Membrane</keyword>
<dbReference type="OrthoDB" id="1683445at2"/>
<reference evidence="3 4" key="1">
    <citation type="submission" date="2016-05" db="EMBL/GenBank/DDBJ databases">
        <title>Paenibacillus oryzae. sp. nov., isolated from the rice root.</title>
        <authorList>
            <person name="Zhang J."/>
            <person name="Zhang X."/>
        </authorList>
    </citation>
    <scope>NUCLEOTIDE SEQUENCE [LARGE SCALE GENOMIC DNA]</scope>
    <source>
        <strain evidence="3 4">1DrF-4</strain>
    </source>
</reference>
<accession>A0A1A5YHM4</accession>
<evidence type="ECO:0000259" key="2">
    <source>
        <dbReference type="Pfam" id="PF25842"/>
    </source>
</evidence>
<dbReference type="Gene3D" id="2.40.50.140">
    <property type="entry name" value="Nucleic acid-binding proteins"/>
    <property type="match status" value="1"/>
</dbReference>
<dbReference type="InterPro" id="IPR012340">
    <property type="entry name" value="NA-bd_OB-fold"/>
</dbReference>
<protein>
    <submittedName>
        <fullName evidence="3">Protease</fullName>
    </submittedName>
</protein>
<name>A0A1A5YHM4_9BACL</name>
<dbReference type="Proteomes" id="UP000092024">
    <property type="component" value="Unassembled WGS sequence"/>
</dbReference>